<dbReference type="AlphaFoldDB" id="A0A267MEM9"/>
<feature type="signal peptide" evidence="3">
    <location>
        <begin position="1"/>
        <end position="25"/>
    </location>
</feature>
<dbReference type="PANTHER" id="PTHR30469:SF20">
    <property type="entry name" value="EFFLUX RND TRANSPORTER PERIPLASMIC ADAPTOR SUBUNIT"/>
    <property type="match status" value="1"/>
</dbReference>
<name>A0A267MEM9_9FIRM</name>
<evidence type="ECO:0000256" key="3">
    <source>
        <dbReference type="SAM" id="SignalP"/>
    </source>
</evidence>
<dbReference type="NCBIfam" id="TIGR01730">
    <property type="entry name" value="RND_mfp"/>
    <property type="match status" value="1"/>
</dbReference>
<evidence type="ECO:0000313" key="4">
    <source>
        <dbReference type="EMBL" id="PAB58034.1"/>
    </source>
</evidence>
<keyword evidence="3" id="KW-0732">Signal</keyword>
<sequence>MRRVCMVLISFVLLFSLTACSKASADLNKERVKAVKVQEVKFEKRPVFLEYIGTVDSKETTKYGFKVNGKIERIMVEKGDTVKVGDVLVILEVKDLNFKMKGTKGVLDTARLNIGKVKDTLDYNRDYFKKIEKLYEENAASKDNYDKAKLQLDQNEASYLQAKAQYEKAKADYEYSINIIDDSTIKAKKDGVVLDVLVEENELIGAYYPAVVVRSESQVVNIGVSQSEIDEIILGKKARVDVEDNISEGIISNICEVPDENTRTYNTEVVVNNEKYRLGSIAKVSFPVGEEEGIWIPMTAIFSNGEDYVYVIKEDRAFKRGIKIKNIYDNMMEIEGVKVGEIIAVSGMKNLDDGSKVKIVK</sequence>
<comment type="caution">
    <text evidence="4">The sequence shown here is derived from an EMBL/GenBank/DDBJ whole genome shotgun (WGS) entry which is preliminary data.</text>
</comment>
<keyword evidence="2" id="KW-0175">Coiled coil</keyword>
<dbReference type="RefSeq" id="WP_095134927.1">
    <property type="nucleotide sequence ID" value="NZ_NIBG01000020.1"/>
</dbReference>
<dbReference type="InterPro" id="IPR006143">
    <property type="entry name" value="RND_pump_MFP"/>
</dbReference>
<dbReference type="Proteomes" id="UP000216024">
    <property type="component" value="Unassembled WGS sequence"/>
</dbReference>
<feature type="chain" id="PRO_5013397585" evidence="3">
    <location>
        <begin position="26"/>
        <end position="361"/>
    </location>
</feature>
<keyword evidence="5" id="KW-1185">Reference proteome</keyword>
<dbReference type="SUPFAM" id="SSF111369">
    <property type="entry name" value="HlyD-like secretion proteins"/>
    <property type="match status" value="1"/>
</dbReference>
<dbReference type="EMBL" id="NIBG01000020">
    <property type="protein sequence ID" value="PAB58034.1"/>
    <property type="molecule type" value="Genomic_DNA"/>
</dbReference>
<accession>A0A267MEM9</accession>
<evidence type="ECO:0000256" key="2">
    <source>
        <dbReference type="SAM" id="Coils"/>
    </source>
</evidence>
<protein>
    <submittedName>
        <fullName evidence="4">Uncharacterized protein</fullName>
    </submittedName>
</protein>
<dbReference type="GO" id="GO:0015562">
    <property type="term" value="F:efflux transmembrane transporter activity"/>
    <property type="evidence" value="ECO:0007669"/>
    <property type="project" value="InterPro"/>
</dbReference>
<gene>
    <name evidence="4" type="ORF">CCE28_17005</name>
</gene>
<evidence type="ECO:0000313" key="5">
    <source>
        <dbReference type="Proteomes" id="UP000216024"/>
    </source>
</evidence>
<dbReference type="Gene3D" id="2.40.420.20">
    <property type="match status" value="1"/>
</dbReference>
<proteinExistence type="inferred from homology"/>
<dbReference type="Gene3D" id="2.40.30.170">
    <property type="match status" value="1"/>
</dbReference>
<comment type="similarity">
    <text evidence="1">Belongs to the membrane fusion protein (MFP) (TC 8.A.1) family.</text>
</comment>
<dbReference type="OrthoDB" id="2015187at2"/>
<evidence type="ECO:0000256" key="1">
    <source>
        <dbReference type="ARBA" id="ARBA00009477"/>
    </source>
</evidence>
<reference evidence="4 5" key="1">
    <citation type="submission" date="2017-06" db="EMBL/GenBank/DDBJ databases">
        <title>Draft genome sequence of anaerobic fermentative bacterium Anaeromicrobium sediminis DY2726D isolated from West Pacific Ocean sediments.</title>
        <authorList>
            <person name="Zeng X."/>
        </authorList>
    </citation>
    <scope>NUCLEOTIDE SEQUENCE [LARGE SCALE GENOMIC DNA]</scope>
    <source>
        <strain evidence="4 5">DY2726D</strain>
    </source>
</reference>
<dbReference type="PROSITE" id="PS51257">
    <property type="entry name" value="PROKAR_LIPOPROTEIN"/>
    <property type="match status" value="1"/>
</dbReference>
<feature type="coiled-coil region" evidence="2">
    <location>
        <begin position="131"/>
        <end position="172"/>
    </location>
</feature>
<organism evidence="4 5">
    <name type="scientific">Anaeromicrobium sediminis</name>
    <dbReference type="NCBI Taxonomy" id="1478221"/>
    <lineage>
        <taxon>Bacteria</taxon>
        <taxon>Bacillati</taxon>
        <taxon>Bacillota</taxon>
        <taxon>Clostridia</taxon>
        <taxon>Peptostreptococcales</taxon>
        <taxon>Thermotaleaceae</taxon>
        <taxon>Anaeromicrobium</taxon>
    </lineage>
</organism>
<dbReference type="Gene3D" id="1.10.287.470">
    <property type="entry name" value="Helix hairpin bin"/>
    <property type="match status" value="1"/>
</dbReference>
<dbReference type="Gene3D" id="2.40.50.100">
    <property type="match status" value="1"/>
</dbReference>
<dbReference type="PANTHER" id="PTHR30469">
    <property type="entry name" value="MULTIDRUG RESISTANCE PROTEIN MDTA"/>
    <property type="match status" value="1"/>
</dbReference>
<dbReference type="GO" id="GO:1990281">
    <property type="term" value="C:efflux pump complex"/>
    <property type="evidence" value="ECO:0007669"/>
    <property type="project" value="TreeGrafter"/>
</dbReference>